<accession>A0ABV6LXN5</accession>
<protein>
    <submittedName>
        <fullName evidence="2">Uncharacterized protein</fullName>
    </submittedName>
</protein>
<feature type="compositionally biased region" description="Basic and acidic residues" evidence="1">
    <location>
        <begin position="56"/>
        <end position="70"/>
    </location>
</feature>
<keyword evidence="3" id="KW-1185">Reference proteome</keyword>
<evidence type="ECO:0000313" key="3">
    <source>
        <dbReference type="Proteomes" id="UP001589867"/>
    </source>
</evidence>
<dbReference type="Proteomes" id="UP001589867">
    <property type="component" value="Unassembled WGS sequence"/>
</dbReference>
<feature type="compositionally biased region" description="Basic and acidic residues" evidence="1">
    <location>
        <begin position="81"/>
        <end position="100"/>
    </location>
</feature>
<reference evidence="2 3" key="1">
    <citation type="submission" date="2024-09" db="EMBL/GenBank/DDBJ databases">
        <authorList>
            <person name="Sun Q."/>
            <person name="Mori K."/>
        </authorList>
    </citation>
    <scope>NUCLEOTIDE SEQUENCE [LARGE SCALE GENOMIC DNA]</scope>
    <source>
        <strain evidence="2 3">TBRC 3947</strain>
    </source>
</reference>
<feature type="region of interest" description="Disordered" evidence="1">
    <location>
        <begin position="1"/>
        <end position="107"/>
    </location>
</feature>
<name>A0ABV6LXN5_9ACTN</name>
<sequence length="150" mass="15747">MITPDHLGPAAPTARRVGDRPGAGRLGRRRAQQAQPHPGSGDGDPHHLPVLGEAPRSGEQRHPGQGEARHGPGAAVEAEPGADRGDRRPEQSQAEHDRPAPEPSLAVPVGLVGDEFLDLLHQRGVARLLGNVPQVQHLPVDHPAGGCRPP</sequence>
<evidence type="ECO:0000313" key="2">
    <source>
        <dbReference type="EMBL" id="MFC0527161.1"/>
    </source>
</evidence>
<evidence type="ECO:0000256" key="1">
    <source>
        <dbReference type="SAM" id="MobiDB-lite"/>
    </source>
</evidence>
<comment type="caution">
    <text evidence="2">The sequence shown here is derived from an EMBL/GenBank/DDBJ whole genome shotgun (WGS) entry which is preliminary data.</text>
</comment>
<organism evidence="2 3">
    <name type="scientific">Phytohabitans kaempferiae</name>
    <dbReference type="NCBI Taxonomy" id="1620943"/>
    <lineage>
        <taxon>Bacteria</taxon>
        <taxon>Bacillati</taxon>
        <taxon>Actinomycetota</taxon>
        <taxon>Actinomycetes</taxon>
        <taxon>Micromonosporales</taxon>
        <taxon>Micromonosporaceae</taxon>
    </lineage>
</organism>
<proteinExistence type="predicted"/>
<dbReference type="EMBL" id="JBHLUH010000007">
    <property type="protein sequence ID" value="MFC0527161.1"/>
    <property type="molecule type" value="Genomic_DNA"/>
</dbReference>
<gene>
    <name evidence="2" type="ORF">ACFFIA_05770</name>
</gene>